<feature type="compositionally biased region" description="Low complexity" evidence="1">
    <location>
        <begin position="103"/>
        <end position="113"/>
    </location>
</feature>
<keyword evidence="2" id="KW-1133">Transmembrane helix</keyword>
<dbReference type="OrthoDB" id="2271334at2759"/>
<accession>A0A1C7NQX2</accession>
<gene>
    <name evidence="3" type="ORF">A0J61_00490</name>
</gene>
<evidence type="ECO:0000313" key="4">
    <source>
        <dbReference type="Proteomes" id="UP000093000"/>
    </source>
</evidence>
<dbReference type="InParanoid" id="A0A1C7NQX2"/>
<dbReference type="Proteomes" id="UP000093000">
    <property type="component" value="Unassembled WGS sequence"/>
</dbReference>
<reference evidence="3 4" key="1">
    <citation type="submission" date="2016-03" db="EMBL/GenBank/DDBJ databases">
        <title>Choanephora cucurbitarum.</title>
        <authorList>
            <person name="Min B."/>
            <person name="Park H."/>
            <person name="Park J.-H."/>
            <person name="Shin H.-D."/>
            <person name="Choi I.-G."/>
        </authorList>
    </citation>
    <scope>NUCLEOTIDE SEQUENCE [LARGE SCALE GENOMIC DNA]</scope>
    <source>
        <strain evidence="3 4">KUS-F28377</strain>
    </source>
</reference>
<evidence type="ECO:0000313" key="3">
    <source>
        <dbReference type="EMBL" id="OBZ91428.1"/>
    </source>
</evidence>
<evidence type="ECO:0000256" key="2">
    <source>
        <dbReference type="SAM" id="Phobius"/>
    </source>
</evidence>
<keyword evidence="4" id="KW-1185">Reference proteome</keyword>
<feature type="compositionally biased region" description="Low complexity" evidence="1">
    <location>
        <begin position="25"/>
        <end position="38"/>
    </location>
</feature>
<feature type="compositionally biased region" description="Polar residues" evidence="1">
    <location>
        <begin position="1"/>
        <end position="13"/>
    </location>
</feature>
<name>A0A1C7NQX2_9FUNG</name>
<keyword evidence="2" id="KW-0472">Membrane</keyword>
<feature type="compositionally biased region" description="Basic residues" evidence="1">
    <location>
        <begin position="115"/>
        <end position="134"/>
    </location>
</feature>
<feature type="region of interest" description="Disordered" evidence="1">
    <location>
        <begin position="1"/>
        <end position="140"/>
    </location>
</feature>
<organism evidence="3 4">
    <name type="scientific">Choanephora cucurbitarum</name>
    <dbReference type="NCBI Taxonomy" id="101091"/>
    <lineage>
        <taxon>Eukaryota</taxon>
        <taxon>Fungi</taxon>
        <taxon>Fungi incertae sedis</taxon>
        <taxon>Mucoromycota</taxon>
        <taxon>Mucoromycotina</taxon>
        <taxon>Mucoromycetes</taxon>
        <taxon>Mucorales</taxon>
        <taxon>Mucorineae</taxon>
        <taxon>Choanephoraceae</taxon>
        <taxon>Choanephoroideae</taxon>
        <taxon>Choanephora</taxon>
    </lineage>
</organism>
<feature type="transmembrane region" description="Helical" evidence="2">
    <location>
        <begin position="285"/>
        <end position="309"/>
    </location>
</feature>
<protein>
    <submittedName>
        <fullName evidence="3">Uncharacterized protein</fullName>
    </submittedName>
</protein>
<dbReference type="EMBL" id="LUGH01000011">
    <property type="protein sequence ID" value="OBZ91428.1"/>
    <property type="molecule type" value="Genomic_DNA"/>
</dbReference>
<feature type="compositionally biased region" description="Polar residues" evidence="1">
    <location>
        <begin position="86"/>
        <end position="102"/>
    </location>
</feature>
<feature type="transmembrane region" description="Helical" evidence="2">
    <location>
        <begin position="237"/>
        <end position="259"/>
    </location>
</feature>
<comment type="caution">
    <text evidence="3">The sequence shown here is derived from an EMBL/GenBank/DDBJ whole genome shotgun (WGS) entry which is preliminary data.</text>
</comment>
<sequence length="312" mass="36008">MITSQITANNSPEDSLPTHYPPSPSSSSPLSRPTWSSLVGNHWTPRQWSNAPVFPRQKKSSHSERWLDRQKRKTFPPVSGAHDQTAKQLNHTHSFPGTLYQQPSDTSSDSPPTNRSHHSSLSKKIKKKKKKRPHLTIETNFTDSISELPPTISSDSTLSTHTSARLPSPPSRFSAHFIDLDGHLGRVEYCYQSQPQSSWLRDLFRYNLYPYNTPFLPIQRLTQEEFKRYSRRLWMDAALFLFGFLLFPLWWIGFGLFMYRKFKRPDGGLQFAVYHELYSIDTVGFLNGAFSLFSLILVVVTTVLIVWLFKEE</sequence>
<dbReference type="AlphaFoldDB" id="A0A1C7NQX2"/>
<evidence type="ECO:0000256" key="1">
    <source>
        <dbReference type="SAM" id="MobiDB-lite"/>
    </source>
</evidence>
<keyword evidence="2" id="KW-0812">Transmembrane</keyword>
<proteinExistence type="predicted"/>